<dbReference type="InterPro" id="IPR008928">
    <property type="entry name" value="6-hairpin_glycosidase_sf"/>
</dbReference>
<reference evidence="3 4" key="1">
    <citation type="submission" date="2024-09" db="EMBL/GenBank/DDBJ databases">
        <authorList>
            <person name="Sun Q."/>
            <person name="Mori K."/>
        </authorList>
    </citation>
    <scope>NUCLEOTIDE SEQUENCE [LARGE SCALE GENOMIC DNA]</scope>
    <source>
        <strain evidence="3 4">CCM 7765</strain>
    </source>
</reference>
<name>A0ABV6HEN7_9SPHI</name>
<protein>
    <submittedName>
        <fullName evidence="3">Alpha,alpha-trehalase TreF</fullName>
    </submittedName>
</protein>
<accession>A0ABV6HEN7</accession>
<evidence type="ECO:0000313" key="4">
    <source>
        <dbReference type="Proteomes" id="UP001589774"/>
    </source>
</evidence>
<evidence type="ECO:0000256" key="2">
    <source>
        <dbReference type="ARBA" id="ARBA00023295"/>
    </source>
</evidence>
<dbReference type="NCBIfam" id="NF009773">
    <property type="entry name" value="PRK13270.1"/>
    <property type="match status" value="1"/>
</dbReference>
<dbReference type="PANTHER" id="PTHR23403:SF1">
    <property type="entry name" value="TREHALASE"/>
    <property type="match status" value="1"/>
</dbReference>
<evidence type="ECO:0000313" key="3">
    <source>
        <dbReference type="EMBL" id="MFC0317360.1"/>
    </source>
</evidence>
<dbReference type="Pfam" id="PF01204">
    <property type="entry name" value="Trehalase"/>
    <property type="match status" value="1"/>
</dbReference>
<dbReference type="SUPFAM" id="SSF48208">
    <property type="entry name" value="Six-hairpin glycosidases"/>
    <property type="match status" value="1"/>
</dbReference>
<organism evidence="3 4">
    <name type="scientific">Olivibacter oleidegradans</name>
    <dbReference type="NCBI Taxonomy" id="760123"/>
    <lineage>
        <taxon>Bacteria</taxon>
        <taxon>Pseudomonadati</taxon>
        <taxon>Bacteroidota</taxon>
        <taxon>Sphingobacteriia</taxon>
        <taxon>Sphingobacteriales</taxon>
        <taxon>Sphingobacteriaceae</taxon>
        <taxon>Olivibacter</taxon>
    </lineage>
</organism>
<dbReference type="PANTHER" id="PTHR23403">
    <property type="entry name" value="TREHALASE"/>
    <property type="match status" value="1"/>
</dbReference>
<dbReference type="InterPro" id="IPR001661">
    <property type="entry name" value="Glyco_hydro_37"/>
</dbReference>
<dbReference type="PRINTS" id="PR00744">
    <property type="entry name" value="GLHYDRLASE37"/>
</dbReference>
<dbReference type="RefSeq" id="WP_256377671.1">
    <property type="nucleotide sequence ID" value="NZ_JBHLWO010000001.1"/>
</dbReference>
<dbReference type="EMBL" id="JBHLWO010000001">
    <property type="protein sequence ID" value="MFC0317360.1"/>
    <property type="molecule type" value="Genomic_DNA"/>
</dbReference>
<dbReference type="Proteomes" id="UP001589774">
    <property type="component" value="Unassembled WGS sequence"/>
</dbReference>
<dbReference type="PROSITE" id="PS00928">
    <property type="entry name" value="TREHALASE_2"/>
    <property type="match status" value="1"/>
</dbReference>
<proteinExistence type="predicted"/>
<sequence length="502" mass="58525">MTGMSITEHCLTPDQIYGDLFKEVQLQRIFADNKTFVDAIPKETPEVILQRFRIQRQIKDFSLIDFVKANFELPQPHDVQYYSDANTPIVEHIEKLWSVLRREPDKVIPGNSLLPLPFPYIVPGGRFNEIYYWDSYFTMLGLQESGEYEMIENMVKNFAFMIDRYGHIPNGNRSYFLSRSQPPYFSLMLDLLAEIKGGAVYRDYLGTLLKEYAYWMDKTQKAKHVVEMSDGQFLNRYYDQLNIARQESYYEDAHLTVVAEKKDSRLFRDIRSGAESGWDFSSRWMVDGKDLHTIETTRIIPIDLNCLLYHLERTIEKSYKLLGDKGKAIKYKRIAKYRKQAIHQYCYNKRDGWYYDYNIRTDSLSKETTIAGFTPFFIGIAPQKGIKKAVEMIRKNFLKSGGIITSLKISGQQWDAPNGWAPLQWMVVKGLQNYRQFDLASNVAKRWIALNTKVYQQTGKMMEKYNVIDAHVEAGGGEYPAQDGFGWSNGVLLKFIKMYGEF</sequence>
<comment type="caution">
    <text evidence="3">The sequence shown here is derived from an EMBL/GenBank/DDBJ whole genome shotgun (WGS) entry which is preliminary data.</text>
</comment>
<keyword evidence="2" id="KW-0326">Glycosidase</keyword>
<dbReference type="NCBIfam" id="NF009774">
    <property type="entry name" value="PRK13271.1"/>
    <property type="match status" value="1"/>
</dbReference>
<dbReference type="InterPro" id="IPR012341">
    <property type="entry name" value="6hp_glycosidase-like_sf"/>
</dbReference>
<dbReference type="PROSITE" id="PS00927">
    <property type="entry name" value="TREHALASE_1"/>
    <property type="match status" value="1"/>
</dbReference>
<dbReference type="Gene3D" id="1.50.10.10">
    <property type="match status" value="1"/>
</dbReference>
<keyword evidence="1" id="KW-0378">Hydrolase</keyword>
<dbReference type="InterPro" id="IPR018232">
    <property type="entry name" value="Glyco_hydro_37_CS"/>
</dbReference>
<keyword evidence="4" id="KW-1185">Reference proteome</keyword>
<evidence type="ECO:0000256" key="1">
    <source>
        <dbReference type="ARBA" id="ARBA00022801"/>
    </source>
</evidence>
<gene>
    <name evidence="3" type="primary">treF</name>
    <name evidence="3" type="ORF">ACFFI0_03520</name>
</gene>